<accession>A0ABN0YB45</accession>
<keyword evidence="6" id="KW-1185">Reference proteome</keyword>
<dbReference type="SMART" id="SM00342">
    <property type="entry name" value="HTH_ARAC"/>
    <property type="match status" value="1"/>
</dbReference>
<evidence type="ECO:0000256" key="3">
    <source>
        <dbReference type="ARBA" id="ARBA00023163"/>
    </source>
</evidence>
<organism evidence="5 6">
    <name type="scientific">Streptomyces luteireticuli</name>
    <dbReference type="NCBI Taxonomy" id="173858"/>
    <lineage>
        <taxon>Bacteria</taxon>
        <taxon>Bacillati</taxon>
        <taxon>Actinomycetota</taxon>
        <taxon>Actinomycetes</taxon>
        <taxon>Kitasatosporales</taxon>
        <taxon>Streptomycetaceae</taxon>
        <taxon>Streptomyces</taxon>
    </lineage>
</organism>
<keyword evidence="3" id="KW-0804">Transcription</keyword>
<dbReference type="PANTHER" id="PTHR46796:SF15">
    <property type="entry name" value="BLL1074 PROTEIN"/>
    <property type="match status" value="1"/>
</dbReference>
<feature type="domain" description="HTH araC/xylS-type" evidence="4">
    <location>
        <begin position="183"/>
        <end position="272"/>
    </location>
</feature>
<keyword evidence="1" id="KW-0805">Transcription regulation</keyword>
<dbReference type="SUPFAM" id="SSF46689">
    <property type="entry name" value="Homeodomain-like"/>
    <property type="match status" value="1"/>
</dbReference>
<dbReference type="EMBL" id="BAAABX010000007">
    <property type="protein sequence ID" value="GAA0389518.1"/>
    <property type="molecule type" value="Genomic_DNA"/>
</dbReference>
<name>A0ABN0YB45_9ACTN</name>
<evidence type="ECO:0000259" key="4">
    <source>
        <dbReference type="PROSITE" id="PS01124"/>
    </source>
</evidence>
<evidence type="ECO:0000313" key="6">
    <source>
        <dbReference type="Proteomes" id="UP001500879"/>
    </source>
</evidence>
<comment type="caution">
    <text evidence="5">The sequence shown here is derived from an EMBL/GenBank/DDBJ whole genome shotgun (WGS) entry which is preliminary data.</text>
</comment>
<dbReference type="InterPro" id="IPR046532">
    <property type="entry name" value="DUF6597"/>
</dbReference>
<dbReference type="Gene3D" id="1.10.10.60">
    <property type="entry name" value="Homeodomain-like"/>
    <property type="match status" value="1"/>
</dbReference>
<dbReference type="RefSeq" id="WP_344019796.1">
    <property type="nucleotide sequence ID" value="NZ_BAAABX010000007.1"/>
</dbReference>
<reference evidence="5 6" key="1">
    <citation type="journal article" date="2019" name="Int. J. Syst. Evol. Microbiol.">
        <title>The Global Catalogue of Microorganisms (GCM) 10K type strain sequencing project: providing services to taxonomists for standard genome sequencing and annotation.</title>
        <authorList>
            <consortium name="The Broad Institute Genomics Platform"/>
            <consortium name="The Broad Institute Genome Sequencing Center for Infectious Disease"/>
            <person name="Wu L."/>
            <person name="Ma J."/>
        </authorList>
    </citation>
    <scope>NUCLEOTIDE SEQUENCE [LARGE SCALE GENOMIC DNA]</scope>
    <source>
        <strain evidence="5 6">JCM 4788</strain>
    </source>
</reference>
<keyword evidence="2" id="KW-0238">DNA-binding</keyword>
<dbReference type="PROSITE" id="PS01124">
    <property type="entry name" value="HTH_ARAC_FAMILY_2"/>
    <property type="match status" value="1"/>
</dbReference>
<dbReference type="Pfam" id="PF12833">
    <property type="entry name" value="HTH_18"/>
    <property type="match status" value="1"/>
</dbReference>
<evidence type="ECO:0000313" key="5">
    <source>
        <dbReference type="EMBL" id="GAA0389518.1"/>
    </source>
</evidence>
<dbReference type="InterPro" id="IPR050204">
    <property type="entry name" value="AraC_XylS_family_regulators"/>
</dbReference>
<dbReference type="Proteomes" id="UP001500879">
    <property type="component" value="Unassembled WGS sequence"/>
</dbReference>
<dbReference type="InterPro" id="IPR009057">
    <property type="entry name" value="Homeodomain-like_sf"/>
</dbReference>
<evidence type="ECO:0000256" key="1">
    <source>
        <dbReference type="ARBA" id="ARBA00023015"/>
    </source>
</evidence>
<dbReference type="InterPro" id="IPR018060">
    <property type="entry name" value="HTH_AraC"/>
</dbReference>
<evidence type="ECO:0000256" key="2">
    <source>
        <dbReference type="ARBA" id="ARBA00023125"/>
    </source>
</evidence>
<dbReference type="Pfam" id="PF20240">
    <property type="entry name" value="DUF6597"/>
    <property type="match status" value="1"/>
</dbReference>
<gene>
    <name evidence="5" type="ORF">GCM10010357_07770</name>
</gene>
<protein>
    <submittedName>
        <fullName evidence="5">Helix-turn-helix domain-containing protein</fullName>
    </submittedName>
</protein>
<dbReference type="PANTHER" id="PTHR46796">
    <property type="entry name" value="HTH-TYPE TRANSCRIPTIONAL ACTIVATOR RHAS-RELATED"/>
    <property type="match status" value="1"/>
</dbReference>
<sequence>MDSTAQLIGRTSESAELVFHAPDPRLAGLVIGYTGQDWTLARSMLRRVVALASVIVVIDFEPPVRRLITGAGPAAVPASLVRGPSTRATVVEQVGREYGMMIQLTPPGAHALFGLPLHEVTDRSVGLDTLLGTDARRLAEQLAEAPDWPTRFRLLDGYLLRRIHDGPEPAAPVGWAWQRLTRLSGDVRIGTLADEVGWSRQHLNARFHEELGLPPKAVARIARLQKTLSFVNRAGPISWADAAAACGFTDQSHLSRDFRLLTGCTPTELRALMIDWRDLLTGDPSTTRRSLLRLTGDRAA</sequence>
<proteinExistence type="predicted"/>